<protein>
    <submittedName>
        <fullName evidence="2">Uncharacterized protein</fullName>
    </submittedName>
</protein>
<sequence>MKITNLNFSGYIVPANSYDNMGAHNTVKFMMQKGEYLTVKFSKDKGGYNYAWVASDKLKGFKYLLTGSSIAWLATYLQSGEYEDCNIKPTEVTPEEDENFDIQTEVLKIFINQKRKVQITPLFRETSGYINATASFAHGKVLFRIKRTEELVDYLREQDYLI</sequence>
<evidence type="ECO:0000313" key="1">
    <source>
        <dbReference type="EMBL" id="MCA4702977.1"/>
    </source>
</evidence>
<evidence type="ECO:0000313" key="3">
    <source>
        <dbReference type="Proteomes" id="UP000196036"/>
    </source>
</evidence>
<reference evidence="2" key="2">
    <citation type="journal article" date="2018" name="BMC Genomics">
        <title>Whole genome sequencing and function prediction of 133 gut anaerobes isolated from chicken caecum in pure cultures.</title>
        <authorList>
            <person name="Medvecky M."/>
            <person name="Cejkova D."/>
            <person name="Polansky O."/>
            <person name="Karasova D."/>
            <person name="Kubasova T."/>
            <person name="Cizek A."/>
            <person name="Rychlik I."/>
        </authorList>
    </citation>
    <scope>NUCLEOTIDE SEQUENCE</scope>
    <source>
        <strain evidence="2">An109</strain>
    </source>
</reference>
<evidence type="ECO:0000313" key="2">
    <source>
        <dbReference type="EMBL" id="OUQ62156.1"/>
    </source>
</evidence>
<dbReference type="AlphaFoldDB" id="A0A1Y4UYZ6"/>
<proteinExistence type="predicted"/>
<reference evidence="3" key="1">
    <citation type="submission" date="2017-04" db="EMBL/GenBank/DDBJ databases">
        <title>Function of individual gut microbiota members based on whole genome sequencing of pure cultures obtained from chicken caecum.</title>
        <authorList>
            <person name="Medvecky M."/>
            <person name="Cejkova D."/>
            <person name="Polansky O."/>
            <person name="Karasova D."/>
            <person name="Kubasova T."/>
            <person name="Cizek A."/>
            <person name="Rychlik I."/>
        </authorList>
    </citation>
    <scope>NUCLEOTIDE SEQUENCE [LARGE SCALE GENOMIC DNA]</scope>
    <source>
        <strain evidence="3">An109</strain>
    </source>
</reference>
<accession>A0A1Y4UYZ6</accession>
<reference evidence="1" key="3">
    <citation type="submission" date="2023-08" db="EMBL/GenBank/DDBJ databases">
        <title>Mucin Metabolism Genes Underlie the Key Renovations of Bacteroides xylanisolvens Genomes in Captive Great Apes.</title>
        <authorList>
            <person name="Nishida A.H."/>
        </authorList>
    </citation>
    <scope>NUCLEOTIDE SEQUENCE</scope>
    <source>
        <strain evidence="1">P13.H9</strain>
    </source>
</reference>
<dbReference type="EMBL" id="JAIWYE010000012">
    <property type="protein sequence ID" value="MCA4702977.1"/>
    <property type="molecule type" value="Genomic_DNA"/>
</dbReference>
<organism evidence="2 3">
    <name type="scientific">Bacteroides xylanisolvens</name>
    <dbReference type="NCBI Taxonomy" id="371601"/>
    <lineage>
        <taxon>Bacteria</taxon>
        <taxon>Pseudomonadati</taxon>
        <taxon>Bacteroidota</taxon>
        <taxon>Bacteroidia</taxon>
        <taxon>Bacteroidales</taxon>
        <taxon>Bacteroidaceae</taxon>
        <taxon>Bacteroides</taxon>
    </lineage>
</organism>
<dbReference type="Proteomes" id="UP000196036">
    <property type="component" value="Unassembled WGS sequence"/>
</dbReference>
<dbReference type="Proteomes" id="UP001198461">
    <property type="component" value="Unassembled WGS sequence"/>
</dbReference>
<name>A0A1Y4UYZ6_9BACE</name>
<gene>
    <name evidence="2" type="ORF">B5E52_21825</name>
    <name evidence="1" type="ORF">LD004_05030</name>
</gene>
<dbReference type="EMBL" id="NFLW01000069">
    <property type="protein sequence ID" value="OUQ62156.1"/>
    <property type="molecule type" value="Genomic_DNA"/>
</dbReference>
<comment type="caution">
    <text evidence="2">The sequence shown here is derived from an EMBL/GenBank/DDBJ whole genome shotgun (WGS) entry which is preliminary data.</text>
</comment>
<dbReference type="RefSeq" id="WP_048696641.1">
    <property type="nucleotide sequence ID" value="NZ_JAIWXB010000011.1"/>
</dbReference>